<dbReference type="PANTHER" id="PTHR30532">
    <property type="entry name" value="IRON III DICITRATE-BINDING PERIPLASMIC PROTEIN"/>
    <property type="match status" value="1"/>
</dbReference>
<evidence type="ECO:0000256" key="1">
    <source>
        <dbReference type="ARBA" id="ARBA00004196"/>
    </source>
</evidence>
<organism evidence="8 9">
    <name type="scientific">Achromobacter anxifer</name>
    <dbReference type="NCBI Taxonomy" id="1287737"/>
    <lineage>
        <taxon>Bacteria</taxon>
        <taxon>Pseudomonadati</taxon>
        <taxon>Pseudomonadota</taxon>
        <taxon>Betaproteobacteria</taxon>
        <taxon>Burkholderiales</taxon>
        <taxon>Alcaligenaceae</taxon>
        <taxon>Achromobacter</taxon>
    </lineage>
</organism>
<dbReference type="PROSITE" id="PS50983">
    <property type="entry name" value="FE_B12_PBP"/>
    <property type="match status" value="1"/>
</dbReference>
<keyword evidence="9" id="KW-1185">Reference proteome</keyword>
<dbReference type="InterPro" id="IPR051313">
    <property type="entry name" value="Bact_iron-sidero_bind"/>
</dbReference>
<dbReference type="SUPFAM" id="SSF53807">
    <property type="entry name" value="Helical backbone' metal receptor"/>
    <property type="match status" value="1"/>
</dbReference>
<reference evidence="8 9" key="1">
    <citation type="submission" date="2020-04" db="EMBL/GenBank/DDBJ databases">
        <authorList>
            <person name="De Canck E."/>
        </authorList>
    </citation>
    <scope>NUCLEOTIDE SEQUENCE [LARGE SCALE GENOMIC DNA]</scope>
    <source>
        <strain evidence="8 9">LMG 26858</strain>
    </source>
</reference>
<name>A0A6S7C9V8_9BURK</name>
<evidence type="ECO:0000256" key="5">
    <source>
        <dbReference type="ARBA" id="ARBA00022729"/>
    </source>
</evidence>
<comment type="subcellular location">
    <subcellularLocation>
        <location evidence="1">Cell envelope</location>
    </subcellularLocation>
</comment>
<dbReference type="Gene3D" id="3.40.50.1980">
    <property type="entry name" value="Nitrogenase molybdenum iron protein domain"/>
    <property type="match status" value="2"/>
</dbReference>
<feature type="signal peptide" evidence="6">
    <location>
        <begin position="1"/>
        <end position="31"/>
    </location>
</feature>
<proteinExistence type="inferred from homology"/>
<evidence type="ECO:0000259" key="7">
    <source>
        <dbReference type="PROSITE" id="PS50983"/>
    </source>
</evidence>
<accession>A0A6S7C9V8</accession>
<evidence type="ECO:0000256" key="6">
    <source>
        <dbReference type="SAM" id="SignalP"/>
    </source>
</evidence>
<dbReference type="CDD" id="cd01140">
    <property type="entry name" value="FatB"/>
    <property type="match status" value="1"/>
</dbReference>
<sequence length="317" mass="33619">MKKQMQTGRGRRWFAQAATALALGAATAVCAAQATLPVKHARGETAVPVNPAKTVVMDLAVLDTLQALGVEAAGVPTVAKWPPQLSQYADQRYLKVGTMFEPNYEVIHAAAPQLIFVAGRSAPKYDELSKLAPTVDLTVNAKDLVGSVTRNTETLAAIYGKQGVAKTRLDALRASIADLNGKAATAGTALIVLTTGGKMSAYGPGSRFGVIHDAFGIKPATTGLSVSNHGQAISFEFIAQTDPDWLFVIDRDAAIGREGVSAQRMLDNELVRPTKAWKNQRVVYLNGFNWYLLGSAGLTAMQQNVDEIAAALAAARK</sequence>
<feature type="domain" description="Fe/B12 periplasmic-binding" evidence="7">
    <location>
        <begin position="53"/>
        <end position="316"/>
    </location>
</feature>
<keyword evidence="3" id="KW-0813">Transport</keyword>
<dbReference type="PROSITE" id="PS51318">
    <property type="entry name" value="TAT"/>
    <property type="match status" value="1"/>
</dbReference>
<keyword evidence="4" id="KW-0406">Ion transport</keyword>
<dbReference type="Proteomes" id="UP000494117">
    <property type="component" value="Unassembled WGS sequence"/>
</dbReference>
<dbReference type="Pfam" id="PF01497">
    <property type="entry name" value="Peripla_BP_2"/>
    <property type="match status" value="1"/>
</dbReference>
<dbReference type="RefSeq" id="WP_175205854.1">
    <property type="nucleotide sequence ID" value="NZ_CADILG010000004.1"/>
</dbReference>
<dbReference type="GO" id="GO:0030288">
    <property type="term" value="C:outer membrane-bounded periplasmic space"/>
    <property type="evidence" value="ECO:0007669"/>
    <property type="project" value="TreeGrafter"/>
</dbReference>
<dbReference type="AlphaFoldDB" id="A0A6S7C9V8"/>
<protein>
    <submittedName>
        <fullName evidence="8">Petrobactin-binding protein YclQ</fullName>
    </submittedName>
</protein>
<evidence type="ECO:0000256" key="2">
    <source>
        <dbReference type="ARBA" id="ARBA00008814"/>
    </source>
</evidence>
<dbReference type="EMBL" id="CADILG010000004">
    <property type="protein sequence ID" value="CAB3836563.1"/>
    <property type="molecule type" value="Genomic_DNA"/>
</dbReference>
<dbReference type="InterPro" id="IPR006311">
    <property type="entry name" value="TAT_signal"/>
</dbReference>
<keyword evidence="4" id="KW-0410">Iron transport</keyword>
<feature type="chain" id="PRO_5028966565" evidence="6">
    <location>
        <begin position="32"/>
        <end position="317"/>
    </location>
</feature>
<evidence type="ECO:0000313" key="8">
    <source>
        <dbReference type="EMBL" id="CAB3836563.1"/>
    </source>
</evidence>
<comment type="similarity">
    <text evidence="2">Belongs to the bacterial solute-binding protein 8 family.</text>
</comment>
<dbReference type="InterPro" id="IPR002491">
    <property type="entry name" value="ABC_transptr_periplasmic_BD"/>
</dbReference>
<evidence type="ECO:0000256" key="3">
    <source>
        <dbReference type="ARBA" id="ARBA00022448"/>
    </source>
</evidence>
<keyword evidence="4" id="KW-0408">Iron</keyword>
<dbReference type="InterPro" id="IPR033870">
    <property type="entry name" value="FatB"/>
</dbReference>
<dbReference type="PANTHER" id="PTHR30532:SF28">
    <property type="entry name" value="PETROBACTIN-BINDING PROTEIN YCLQ"/>
    <property type="match status" value="1"/>
</dbReference>
<keyword evidence="5 6" id="KW-0732">Signal</keyword>
<gene>
    <name evidence="8" type="primary">yclQ</name>
    <name evidence="8" type="ORF">LMG26858_00974</name>
</gene>
<evidence type="ECO:0000256" key="4">
    <source>
        <dbReference type="ARBA" id="ARBA00022496"/>
    </source>
</evidence>
<dbReference type="GO" id="GO:1901678">
    <property type="term" value="P:iron coordination entity transport"/>
    <property type="evidence" value="ECO:0007669"/>
    <property type="project" value="UniProtKB-ARBA"/>
</dbReference>
<evidence type="ECO:0000313" key="9">
    <source>
        <dbReference type="Proteomes" id="UP000494117"/>
    </source>
</evidence>